<dbReference type="Proteomes" id="UP000006620">
    <property type="component" value="Chromosome"/>
</dbReference>
<reference evidence="2 3" key="2">
    <citation type="journal article" date="2013" name="Genome Announc.">
        <title>Genome Sequence of Growth-Improving Paenibacillus mucilaginosus Strain KNP414.</title>
        <authorList>
            <person name="Lu J.J."/>
            <person name="Wang J.F."/>
            <person name="Hu X.F."/>
        </authorList>
    </citation>
    <scope>NUCLEOTIDE SEQUENCE [LARGE SCALE GENOMIC DNA]</scope>
    <source>
        <strain evidence="2 3">KNP414</strain>
    </source>
</reference>
<proteinExistence type="predicted"/>
<organism evidence="2 3">
    <name type="scientific">Paenibacillus mucilaginosus (strain KNP414)</name>
    <dbReference type="NCBI Taxonomy" id="1036673"/>
    <lineage>
        <taxon>Bacteria</taxon>
        <taxon>Bacillati</taxon>
        <taxon>Bacillota</taxon>
        <taxon>Bacilli</taxon>
        <taxon>Bacillales</taxon>
        <taxon>Paenibacillaceae</taxon>
        <taxon>Paenibacillus</taxon>
    </lineage>
</organism>
<dbReference type="PATRIC" id="fig|1036673.3.peg.468"/>
<accession>F8FPZ9</accession>
<evidence type="ECO:0000313" key="3">
    <source>
        <dbReference type="Proteomes" id="UP000006620"/>
    </source>
</evidence>
<evidence type="ECO:0000313" key="2">
    <source>
        <dbReference type="EMBL" id="AEI39141.1"/>
    </source>
</evidence>
<dbReference type="KEGG" id="pms:KNP414_00516"/>
<protein>
    <submittedName>
        <fullName evidence="2">Uncharacterized protein</fullName>
    </submittedName>
</protein>
<name>F8FPZ9_PAEMK</name>
<dbReference type="HOGENOM" id="CLU_3236978_0_0_9"/>
<dbReference type="RefSeq" id="WP_013914307.1">
    <property type="nucleotide sequence ID" value="NC_015690.1"/>
</dbReference>
<sequence length="43" mass="4740">MAKNKKNRSNNSKEQEMHENSNGQANAAGVMDKRLSGPNRPAE</sequence>
<gene>
    <name evidence="2" type="ordered locus">KNP414_00516</name>
</gene>
<dbReference type="AlphaFoldDB" id="F8FPZ9"/>
<dbReference type="EMBL" id="CP002869">
    <property type="protein sequence ID" value="AEI39141.1"/>
    <property type="molecule type" value="Genomic_DNA"/>
</dbReference>
<evidence type="ECO:0000256" key="1">
    <source>
        <dbReference type="SAM" id="MobiDB-lite"/>
    </source>
</evidence>
<reference evidence="3" key="1">
    <citation type="submission" date="2011-06" db="EMBL/GenBank/DDBJ databases">
        <title>Complete genome sequence of Paenibacillus mucilaginosus KNP414.</title>
        <authorList>
            <person name="Wang J."/>
            <person name="Hu S."/>
            <person name="Hu X."/>
            <person name="Zhang B."/>
            <person name="Dong D."/>
            <person name="Zhang S."/>
            <person name="Zhao K."/>
            <person name="Wu D."/>
        </authorList>
    </citation>
    <scope>NUCLEOTIDE SEQUENCE [LARGE SCALE GENOMIC DNA]</scope>
    <source>
        <strain evidence="3">KNP414</strain>
    </source>
</reference>
<feature type="region of interest" description="Disordered" evidence="1">
    <location>
        <begin position="1"/>
        <end position="43"/>
    </location>
</feature>